<dbReference type="Proteomes" id="UP001177744">
    <property type="component" value="Unassembled WGS sequence"/>
</dbReference>
<reference evidence="5" key="1">
    <citation type="submission" date="2023-06" db="EMBL/GenBank/DDBJ databases">
        <title>Reference genome for the Northern bat (Eptesicus nilssonii), a most northern bat species.</title>
        <authorList>
            <person name="Laine V.N."/>
            <person name="Pulliainen A.T."/>
            <person name="Lilley T.M."/>
        </authorList>
    </citation>
    <scope>NUCLEOTIDE SEQUENCE</scope>
    <source>
        <strain evidence="5">BLF_Eptnil</strain>
        <tissue evidence="5">Kidney</tissue>
    </source>
</reference>
<evidence type="ECO:0000313" key="5">
    <source>
        <dbReference type="EMBL" id="KAK1333347.1"/>
    </source>
</evidence>
<dbReference type="AlphaFoldDB" id="A0AA40LIC6"/>
<dbReference type="InterPro" id="IPR000859">
    <property type="entry name" value="CUB_dom"/>
</dbReference>
<evidence type="ECO:0000313" key="6">
    <source>
        <dbReference type="Proteomes" id="UP001177744"/>
    </source>
</evidence>
<keyword evidence="1" id="KW-0677">Repeat</keyword>
<dbReference type="PROSITE" id="PS01180">
    <property type="entry name" value="CUB"/>
    <property type="match status" value="1"/>
</dbReference>
<dbReference type="SMART" id="SM00042">
    <property type="entry name" value="CUB"/>
    <property type="match status" value="1"/>
</dbReference>
<keyword evidence="2" id="KW-1015">Disulfide bond</keyword>
<organism evidence="5 6">
    <name type="scientific">Cnephaeus nilssonii</name>
    <name type="common">Northern bat</name>
    <name type="synonym">Eptesicus nilssonii</name>
    <dbReference type="NCBI Taxonomy" id="3371016"/>
    <lineage>
        <taxon>Eukaryota</taxon>
        <taxon>Metazoa</taxon>
        <taxon>Chordata</taxon>
        <taxon>Craniata</taxon>
        <taxon>Vertebrata</taxon>
        <taxon>Euteleostomi</taxon>
        <taxon>Mammalia</taxon>
        <taxon>Eutheria</taxon>
        <taxon>Laurasiatheria</taxon>
        <taxon>Chiroptera</taxon>
        <taxon>Yangochiroptera</taxon>
        <taxon>Vespertilionidae</taxon>
        <taxon>Cnephaeus</taxon>
    </lineage>
</organism>
<proteinExistence type="predicted"/>
<evidence type="ECO:0000256" key="3">
    <source>
        <dbReference type="PROSITE-ProRule" id="PRU00059"/>
    </source>
</evidence>
<gene>
    <name evidence="5" type="ORF">QTO34_005730</name>
</gene>
<dbReference type="FunFam" id="2.60.120.290:FF:000005">
    <property type="entry name" value="Procollagen C-endopeptidase enhancer 1"/>
    <property type="match status" value="1"/>
</dbReference>
<dbReference type="SUPFAM" id="SSF49854">
    <property type="entry name" value="Spermadhesin, CUB domain"/>
    <property type="match status" value="1"/>
</dbReference>
<keyword evidence="6" id="KW-1185">Reference proteome</keyword>
<dbReference type="Gene3D" id="2.60.120.290">
    <property type="entry name" value="Spermadhesin, CUB domain"/>
    <property type="match status" value="1"/>
</dbReference>
<dbReference type="EMBL" id="JAULJE010000016">
    <property type="protein sequence ID" value="KAK1333347.1"/>
    <property type="molecule type" value="Genomic_DNA"/>
</dbReference>
<evidence type="ECO:0000256" key="2">
    <source>
        <dbReference type="ARBA" id="ARBA00023157"/>
    </source>
</evidence>
<evidence type="ECO:0000256" key="1">
    <source>
        <dbReference type="ARBA" id="ARBA00022737"/>
    </source>
</evidence>
<dbReference type="InterPro" id="IPR035914">
    <property type="entry name" value="Sperma_CUB_dom_sf"/>
</dbReference>
<feature type="domain" description="CUB" evidence="4">
    <location>
        <begin position="16"/>
        <end position="134"/>
    </location>
</feature>
<dbReference type="Pfam" id="PF00431">
    <property type="entry name" value="CUB"/>
    <property type="match status" value="1"/>
</dbReference>
<dbReference type="PANTHER" id="PTHR24251">
    <property type="entry name" value="OVOCHYMASE-RELATED"/>
    <property type="match status" value="1"/>
</dbReference>
<protein>
    <recommendedName>
        <fullName evidence="4">CUB domain-containing protein</fullName>
    </recommendedName>
</protein>
<evidence type="ECO:0000259" key="4">
    <source>
        <dbReference type="PROSITE" id="PS01180"/>
    </source>
</evidence>
<name>A0AA40LIC6_CNENI</name>
<comment type="caution">
    <text evidence="5">The sequence shown here is derived from an EMBL/GenBank/DDBJ whole genome shotgun (WGS) entry which is preliminary data.</text>
</comment>
<accession>A0AA40LIC6</accession>
<sequence length="172" mass="19135">MKRHSFHIKESLGRWDAGILQGPCESFHCVSGSHNSPGYPENYPPDTQCIWEIHVDKKSRIKLMIPSLNLEDIPGCPFDFVEVFDGPRIASLSLGRFCAPGAVLVFSSSDIMTVVFRSDSVVTNSGFQAQLDVIPPGEREPAERSVHTQLHTYDAHAQWNKATHSDTWVPAC</sequence>
<dbReference type="CDD" id="cd00041">
    <property type="entry name" value="CUB"/>
    <property type="match status" value="1"/>
</dbReference>
<comment type="caution">
    <text evidence="3">Lacks conserved residue(s) required for the propagation of feature annotation.</text>
</comment>